<feature type="region of interest" description="Disordered" evidence="1">
    <location>
        <begin position="109"/>
        <end position="152"/>
    </location>
</feature>
<evidence type="ECO:0000256" key="1">
    <source>
        <dbReference type="SAM" id="MobiDB-lite"/>
    </source>
</evidence>
<name>A0A6J7VZ41_9ZZZZ</name>
<evidence type="ECO:0000256" key="2">
    <source>
        <dbReference type="SAM" id="Phobius"/>
    </source>
</evidence>
<proteinExistence type="predicted"/>
<feature type="transmembrane region" description="Helical" evidence="2">
    <location>
        <begin position="65"/>
        <end position="82"/>
    </location>
</feature>
<feature type="compositionally biased region" description="Polar residues" evidence="1">
    <location>
        <begin position="113"/>
        <end position="127"/>
    </location>
</feature>
<feature type="transmembrane region" description="Helical" evidence="2">
    <location>
        <begin position="40"/>
        <end position="59"/>
    </location>
</feature>
<evidence type="ECO:0000313" key="3">
    <source>
        <dbReference type="EMBL" id="CAB5122722.1"/>
    </source>
</evidence>
<sequence>MESLAIIVAILMLIAFLAGPIAIALTGLRSKSLILNIIRKILHGFFVAMSLWVGLMFFSNPDLPFIVHLIGLYGLVMGYIASRREYFPDVKILSPLLARVGIKGFSQRKITGGSDQSESGTLDSGSQYGPVIKWRRNGRSEGNDGHGPGGQH</sequence>
<reference evidence="3" key="1">
    <citation type="submission" date="2020-05" db="EMBL/GenBank/DDBJ databases">
        <authorList>
            <person name="Chiriac C."/>
            <person name="Salcher M."/>
            <person name="Ghai R."/>
            <person name="Kavagutti S V."/>
        </authorList>
    </citation>
    <scope>NUCLEOTIDE SEQUENCE</scope>
</reference>
<keyword evidence="2" id="KW-0812">Transmembrane</keyword>
<protein>
    <submittedName>
        <fullName evidence="3">Unannotated protein</fullName>
    </submittedName>
</protein>
<dbReference type="EMBL" id="CAFBRV010000150">
    <property type="protein sequence ID" value="CAB5122722.1"/>
    <property type="molecule type" value="Genomic_DNA"/>
</dbReference>
<accession>A0A6J7VZ41</accession>
<keyword evidence="2" id="KW-0472">Membrane</keyword>
<keyword evidence="2" id="KW-1133">Transmembrane helix</keyword>
<dbReference type="AlphaFoldDB" id="A0A6J7VZ41"/>
<organism evidence="3">
    <name type="scientific">freshwater metagenome</name>
    <dbReference type="NCBI Taxonomy" id="449393"/>
    <lineage>
        <taxon>unclassified sequences</taxon>
        <taxon>metagenomes</taxon>
        <taxon>ecological metagenomes</taxon>
    </lineage>
</organism>
<gene>
    <name evidence="3" type="ORF">UFOPK4410_01138</name>
</gene>
<feature type="transmembrane region" description="Helical" evidence="2">
    <location>
        <begin position="6"/>
        <end position="28"/>
    </location>
</feature>